<evidence type="ECO:0000313" key="3">
    <source>
        <dbReference type="Proteomes" id="UP000288603"/>
    </source>
</evidence>
<feature type="transmembrane region" description="Helical" evidence="1">
    <location>
        <begin position="71"/>
        <end position="91"/>
    </location>
</feature>
<gene>
    <name evidence="2" type="ORF">ELQ92_15870</name>
</gene>
<accession>A0A444Q1L7</accession>
<keyword evidence="1" id="KW-1133">Transmembrane helix</keyword>
<dbReference type="EMBL" id="RZNC01000009">
    <property type="protein sequence ID" value="RWZ55097.1"/>
    <property type="molecule type" value="Genomic_DNA"/>
</dbReference>
<evidence type="ECO:0000256" key="1">
    <source>
        <dbReference type="SAM" id="Phobius"/>
    </source>
</evidence>
<feature type="transmembrane region" description="Helical" evidence="1">
    <location>
        <begin position="97"/>
        <end position="118"/>
    </location>
</feature>
<sequence length="131" mass="13645">MARSPIRMSAVAFALDVVLVVAFAALGRATHDGDVLGRFGAGLAETTWPFLVALAVGWVVSLAVRRPAAPLRTGVPVWLVTVGGGMLLRVVSGQGAAIAFVIVATITLALLLIGWRLLATLVGRRHARAAR</sequence>
<proteinExistence type="predicted"/>
<keyword evidence="1" id="KW-0472">Membrane</keyword>
<feature type="transmembrane region" description="Helical" evidence="1">
    <location>
        <begin position="48"/>
        <end position="64"/>
    </location>
</feature>
<name>A0A444Q1L7_9MICO</name>
<protein>
    <submittedName>
        <fullName evidence="2">DUF3054 domain-containing protein</fullName>
    </submittedName>
</protein>
<reference evidence="2 3" key="1">
    <citation type="submission" date="2018-12" db="EMBL/GenBank/DDBJ databases">
        <authorList>
            <person name="Li F."/>
        </authorList>
    </citation>
    <scope>NUCLEOTIDE SEQUENCE [LARGE SCALE GENOMIC DNA]</scope>
    <source>
        <strain evidence="2 3">8H24J-4-2</strain>
    </source>
</reference>
<dbReference type="AlphaFoldDB" id="A0A444Q1L7"/>
<keyword evidence="1" id="KW-0812">Transmembrane</keyword>
<organism evidence="2 3">
    <name type="scientific">Labedella populi</name>
    <dbReference type="NCBI Taxonomy" id="2498850"/>
    <lineage>
        <taxon>Bacteria</taxon>
        <taxon>Bacillati</taxon>
        <taxon>Actinomycetota</taxon>
        <taxon>Actinomycetes</taxon>
        <taxon>Micrococcales</taxon>
        <taxon>Microbacteriaceae</taxon>
        <taxon>Labedella</taxon>
    </lineage>
</organism>
<comment type="caution">
    <text evidence="2">The sequence shown here is derived from an EMBL/GenBank/DDBJ whole genome shotgun (WGS) entry which is preliminary data.</text>
</comment>
<evidence type="ECO:0000313" key="2">
    <source>
        <dbReference type="EMBL" id="RWZ55097.1"/>
    </source>
</evidence>
<dbReference type="Pfam" id="PF11255">
    <property type="entry name" value="DUF3054"/>
    <property type="match status" value="1"/>
</dbReference>
<dbReference type="InterPro" id="IPR021414">
    <property type="entry name" value="DUF3054"/>
</dbReference>
<dbReference type="Proteomes" id="UP000288603">
    <property type="component" value="Unassembled WGS sequence"/>
</dbReference>
<dbReference type="OrthoDB" id="3698172at2"/>
<dbReference type="RefSeq" id="WP_128500290.1">
    <property type="nucleotide sequence ID" value="NZ_RZNC01000009.1"/>
</dbReference>
<keyword evidence="3" id="KW-1185">Reference proteome</keyword>